<feature type="domain" description="C2H2-type" evidence="7">
    <location>
        <begin position="340"/>
        <end position="368"/>
    </location>
</feature>
<organism evidence="8 9">
    <name type="scientific">Parnassius apollo</name>
    <name type="common">Apollo butterfly</name>
    <name type="synonym">Papilio apollo</name>
    <dbReference type="NCBI Taxonomy" id="110799"/>
    <lineage>
        <taxon>Eukaryota</taxon>
        <taxon>Metazoa</taxon>
        <taxon>Ecdysozoa</taxon>
        <taxon>Arthropoda</taxon>
        <taxon>Hexapoda</taxon>
        <taxon>Insecta</taxon>
        <taxon>Pterygota</taxon>
        <taxon>Neoptera</taxon>
        <taxon>Endopterygota</taxon>
        <taxon>Lepidoptera</taxon>
        <taxon>Glossata</taxon>
        <taxon>Ditrysia</taxon>
        <taxon>Papilionoidea</taxon>
        <taxon>Papilionidae</taxon>
        <taxon>Parnassiinae</taxon>
        <taxon>Parnassini</taxon>
        <taxon>Parnassius</taxon>
        <taxon>Parnassius</taxon>
    </lineage>
</organism>
<dbReference type="OrthoDB" id="8856548at2759"/>
<keyword evidence="9" id="KW-1185">Reference proteome</keyword>
<dbReference type="Pfam" id="PF00096">
    <property type="entry name" value="zf-C2H2"/>
    <property type="match status" value="2"/>
</dbReference>
<reference evidence="8" key="1">
    <citation type="submission" date="2021-04" db="EMBL/GenBank/DDBJ databases">
        <authorList>
            <person name="Tunstrom K."/>
        </authorList>
    </citation>
    <scope>NUCLEOTIDE SEQUENCE</scope>
</reference>
<dbReference type="InterPro" id="IPR013087">
    <property type="entry name" value="Znf_C2H2_type"/>
</dbReference>
<evidence type="ECO:0000256" key="6">
    <source>
        <dbReference type="SAM" id="MobiDB-lite"/>
    </source>
</evidence>
<comment type="caution">
    <text evidence="8">The sequence shown here is derived from an EMBL/GenBank/DDBJ whole genome shotgun (WGS) entry which is preliminary data.</text>
</comment>
<feature type="domain" description="C2H2-type" evidence="7">
    <location>
        <begin position="312"/>
        <end position="339"/>
    </location>
</feature>
<evidence type="ECO:0000256" key="4">
    <source>
        <dbReference type="ARBA" id="ARBA00022833"/>
    </source>
</evidence>
<sequence>MCHRVGTLLETISKRNGYGERVSVTITMTTDLLIDKLSIKTLLFTKALPNYIIPLPTDGHKLFSCTDCGDRYIMESSYDYHVNRKSVKITYKCRHCGELKKFYNRCNLLSHIRSHAFKTATINVSDLKVEPLPIDFFTLEPSNDLTTQITNKPQNSTRSLCYECKMDNTMTGTAYKDRARHYMQYTNEVYSCPICMFTLPTTCALKAHLRLHLKDPPFFCPECGIHLSNKSVHYPFGHDCEGFKMMRATARLMCSIDNFHVFHPNEYNKHMKSFHLKKVYKCPVCIVACFNEESIQTHLKQHSYDVKPVVFYQCEKCSGKLVFKNQVDNHLKTHTASYTFPCWTCGTVFKDTIALISHHMNMHSPEMNISKQLYTSILNDKNYIYHVVKRCEKCKYNITFKCKHNEIKYLPDKCNKCTTKLNTQGKKVNMVRQIICHLCKNKISQNWEEIKKHYAEYHKSHKCVDVKVILKKLNRKEYEKKKKDSHKNKKTLKNKTSKRIKIRERQNKDIVPLNDTILGSTQPKTQSSEFDCYKCGVHNEDKKSLEMHMISHRDPCMAYQCMECGQSFVVKPSFSKHLLLEHGISDVLDYINKKQCFNENALIKYHNKSESNDEPLKENQCQICREQFNDSESLQKHFRVHGMAFLMKNINKTHTP</sequence>
<feature type="domain" description="C2H2-type" evidence="7">
    <location>
        <begin position="559"/>
        <end position="582"/>
    </location>
</feature>
<dbReference type="EMBL" id="CAJQZP010000693">
    <property type="protein sequence ID" value="CAG4978660.1"/>
    <property type="molecule type" value="Genomic_DNA"/>
</dbReference>
<evidence type="ECO:0000256" key="1">
    <source>
        <dbReference type="ARBA" id="ARBA00022723"/>
    </source>
</evidence>
<dbReference type="Pfam" id="PF25412">
    <property type="entry name" value="zf-C2H2_ZNF592"/>
    <property type="match status" value="1"/>
</dbReference>
<accession>A0A8S3WS45</accession>
<feature type="domain" description="C2H2-type" evidence="7">
    <location>
        <begin position="190"/>
        <end position="217"/>
    </location>
</feature>
<dbReference type="PANTHER" id="PTHR24379:SF121">
    <property type="entry name" value="C2H2-TYPE DOMAIN-CONTAINING PROTEIN"/>
    <property type="match status" value="1"/>
</dbReference>
<feature type="domain" description="C2H2-type" evidence="7">
    <location>
        <begin position="619"/>
        <end position="641"/>
    </location>
</feature>
<dbReference type="PROSITE" id="PS00028">
    <property type="entry name" value="ZINC_FINGER_C2H2_1"/>
    <property type="match status" value="6"/>
</dbReference>
<dbReference type="InterPro" id="IPR057356">
    <property type="entry name" value="Znf-C2H2_ZNF592"/>
</dbReference>
<gene>
    <name evidence="8" type="ORF">PAPOLLO_LOCUS9726</name>
</gene>
<name>A0A8S3WS45_PARAO</name>
<dbReference type="Proteomes" id="UP000691718">
    <property type="component" value="Unassembled WGS sequence"/>
</dbReference>
<dbReference type="SMART" id="SM00355">
    <property type="entry name" value="ZnF_C2H2"/>
    <property type="match status" value="11"/>
</dbReference>
<evidence type="ECO:0000313" key="9">
    <source>
        <dbReference type="Proteomes" id="UP000691718"/>
    </source>
</evidence>
<keyword evidence="1" id="KW-0479">Metal-binding</keyword>
<protein>
    <submittedName>
        <fullName evidence="8">(apollo) hypothetical protein</fullName>
    </submittedName>
</protein>
<dbReference type="AlphaFoldDB" id="A0A8S3WS45"/>
<evidence type="ECO:0000256" key="3">
    <source>
        <dbReference type="ARBA" id="ARBA00022771"/>
    </source>
</evidence>
<keyword evidence="4" id="KW-0862">Zinc</keyword>
<evidence type="ECO:0000256" key="5">
    <source>
        <dbReference type="PROSITE-ProRule" id="PRU00042"/>
    </source>
</evidence>
<evidence type="ECO:0000313" key="8">
    <source>
        <dbReference type="EMBL" id="CAG4978660.1"/>
    </source>
</evidence>
<keyword evidence="3 5" id="KW-0863">Zinc-finger</keyword>
<dbReference type="GO" id="GO:0008270">
    <property type="term" value="F:zinc ion binding"/>
    <property type="evidence" value="ECO:0007669"/>
    <property type="project" value="UniProtKB-KW"/>
</dbReference>
<feature type="compositionally biased region" description="Basic residues" evidence="6">
    <location>
        <begin position="483"/>
        <end position="497"/>
    </location>
</feature>
<dbReference type="PROSITE" id="PS50157">
    <property type="entry name" value="ZINC_FINGER_C2H2_2"/>
    <property type="match status" value="5"/>
</dbReference>
<keyword evidence="2" id="KW-0677">Repeat</keyword>
<proteinExistence type="predicted"/>
<feature type="region of interest" description="Disordered" evidence="6">
    <location>
        <begin position="478"/>
        <end position="497"/>
    </location>
</feature>
<evidence type="ECO:0000256" key="2">
    <source>
        <dbReference type="ARBA" id="ARBA00022737"/>
    </source>
</evidence>
<evidence type="ECO:0000259" key="7">
    <source>
        <dbReference type="PROSITE" id="PS50157"/>
    </source>
</evidence>
<dbReference type="PANTHER" id="PTHR24379">
    <property type="entry name" value="KRAB AND ZINC FINGER DOMAIN-CONTAINING"/>
    <property type="match status" value="1"/>
</dbReference>